<dbReference type="InterPro" id="IPR010985">
    <property type="entry name" value="Ribbon_hlx_hlx"/>
</dbReference>
<keyword evidence="1" id="KW-0614">Plasmid</keyword>
<geneLocation type="plasmid" evidence="2">
    <name>pSMB1 DNA</name>
</geneLocation>
<keyword evidence="2" id="KW-1185">Reference proteome</keyword>
<dbReference type="OrthoDB" id="5124853at2"/>
<dbReference type="HOGENOM" id="CLU_166926_1_0_4"/>
<gene>
    <name evidence="1" type="ORF">SMCB_p0020</name>
</gene>
<proteinExistence type="predicted"/>
<dbReference type="KEGG" id="cbab:SMCB_p0020"/>
<dbReference type="AlphaFoldDB" id="A0A060NS75"/>
<evidence type="ECO:0000313" key="1">
    <source>
        <dbReference type="EMBL" id="BAO84637.1"/>
    </source>
</evidence>
<dbReference type="SUPFAM" id="SSF47598">
    <property type="entry name" value="Ribbon-helix-helix"/>
    <property type="match status" value="1"/>
</dbReference>
<dbReference type="EMBL" id="AP014570">
    <property type="protein sequence ID" value="BAO84637.1"/>
    <property type="molecule type" value="Genomic_DNA"/>
</dbReference>
<evidence type="ECO:0008006" key="3">
    <source>
        <dbReference type="Google" id="ProtNLM"/>
    </source>
</evidence>
<sequence>MSDATFTFRVDESLKSEFSSAAKNRDRNAAQLLRDFMRDFVQQQQEAAAHDAWFHRQVQIGLDSANAGNLIQSAEVEAEFAAKRAATRRRLEASAE</sequence>
<dbReference type="RefSeq" id="WP_029463543.1">
    <property type="nucleotide sequence ID" value="NZ_AP014570.1"/>
</dbReference>
<protein>
    <recommendedName>
        <fullName evidence="3">YacA</fullName>
    </recommendedName>
</protein>
<evidence type="ECO:0000313" key="2">
    <source>
        <dbReference type="Proteomes" id="UP000066014"/>
    </source>
</evidence>
<dbReference type="GO" id="GO:0006355">
    <property type="term" value="P:regulation of DNA-templated transcription"/>
    <property type="evidence" value="ECO:0007669"/>
    <property type="project" value="InterPro"/>
</dbReference>
<accession>A0A060NS75</accession>
<reference evidence="1 2" key="1">
    <citation type="journal article" date="2014" name="Nat. Commun.">
        <title>Physiological and genomic features of highly alkaliphilic hydrogen-utilizing Betaproteobacteria from a continental serpentinizing site.</title>
        <authorList>
            <person name="Suzuki S."/>
            <person name="Kuenen J.G."/>
            <person name="Schipper K."/>
            <person name="van der Velde S."/>
            <person name="Ishii S."/>
            <person name="Wu A."/>
            <person name="Sorokin D.Y."/>
            <person name="Tenney A."/>
            <person name="Meng X.Y."/>
            <person name="Morrill P.L."/>
            <person name="Kamagata Y."/>
            <person name="Muyzer G."/>
            <person name="Nealson K.H."/>
        </authorList>
    </citation>
    <scope>NUCLEOTIDE SEQUENCE [LARGE SCALE GENOMIC DNA]</scope>
    <source>
        <strain evidence="1 2">B1</strain>
        <plasmid evidence="1">pSMB1</plasmid>
    </source>
</reference>
<name>A0A060NS75_9BURK</name>
<dbReference type="Gene3D" id="6.20.450.20">
    <property type="match status" value="1"/>
</dbReference>
<organism evidence="1 2">
    <name type="scientific">Serpentinimonas maccroryi</name>
    <dbReference type="NCBI Taxonomy" id="1458426"/>
    <lineage>
        <taxon>Bacteria</taxon>
        <taxon>Pseudomonadati</taxon>
        <taxon>Pseudomonadota</taxon>
        <taxon>Betaproteobacteria</taxon>
        <taxon>Burkholderiales</taxon>
        <taxon>Comamonadaceae</taxon>
        <taxon>Serpentinimonas</taxon>
    </lineage>
</organism>
<dbReference type="Proteomes" id="UP000066014">
    <property type="component" value="Plasmid pSMB1"/>
</dbReference>